<keyword evidence="4" id="KW-1185">Reference proteome</keyword>
<feature type="transmembrane region" description="Helical" evidence="1">
    <location>
        <begin position="115"/>
        <end position="137"/>
    </location>
</feature>
<comment type="caution">
    <text evidence="3">The sequence shown here is derived from an EMBL/GenBank/DDBJ whole genome shotgun (WGS) entry which is preliminary data.</text>
</comment>
<dbReference type="InterPro" id="IPR021994">
    <property type="entry name" value="DUF3592"/>
</dbReference>
<protein>
    <submittedName>
        <fullName evidence="3">DUF3592 domain-containing protein</fullName>
    </submittedName>
</protein>
<evidence type="ECO:0000256" key="1">
    <source>
        <dbReference type="SAM" id="Phobius"/>
    </source>
</evidence>
<organism evidence="3 4">
    <name type="scientific">Parahaliea aestuarii</name>
    <dbReference type="NCBI Taxonomy" id="1852021"/>
    <lineage>
        <taxon>Bacteria</taxon>
        <taxon>Pseudomonadati</taxon>
        <taxon>Pseudomonadota</taxon>
        <taxon>Gammaproteobacteria</taxon>
        <taxon>Cellvibrionales</taxon>
        <taxon>Halieaceae</taxon>
        <taxon>Parahaliea</taxon>
    </lineage>
</organism>
<dbReference type="RefSeq" id="WP_148064335.1">
    <property type="nucleotide sequence ID" value="NZ_VRYZ01000004.1"/>
</dbReference>
<keyword evidence="1" id="KW-0472">Membrane</keyword>
<name>A0A5C8ZW36_9GAMM</name>
<gene>
    <name evidence="3" type="ORF">FVW59_10985</name>
</gene>
<proteinExistence type="predicted"/>
<accession>A0A5C8ZW36</accession>
<evidence type="ECO:0000313" key="3">
    <source>
        <dbReference type="EMBL" id="TXS91677.1"/>
    </source>
</evidence>
<dbReference type="EMBL" id="VRYZ01000004">
    <property type="protein sequence ID" value="TXS91677.1"/>
    <property type="molecule type" value="Genomic_DNA"/>
</dbReference>
<dbReference type="Proteomes" id="UP000321933">
    <property type="component" value="Unassembled WGS sequence"/>
</dbReference>
<feature type="domain" description="DUF3592" evidence="2">
    <location>
        <begin position="39"/>
        <end position="108"/>
    </location>
</feature>
<dbReference type="Pfam" id="PF12158">
    <property type="entry name" value="DUF3592"/>
    <property type="match status" value="1"/>
</dbReference>
<sequence length="233" mass="25951">MKTGNTVFTIFAVIGLLAVAGAVWMFLNTREFIANAASAEGTVIELVRSRSSDSTTYRPVVTFTSADGREIEFTSTSGSNPPAFHRGERVTVLYRPEAPETARIGSFFSLWGLELIFGGIGSLFVLIGGGALAFQVYRKRLHQHLRRHGTPVKAELQSVTLDSSYEVNGRNPYRIHAQWQDPHSRQVYVFSSEPIWYDPSEFVTSEVIAVYIERGDPSRYYMDTSFLPPAGDT</sequence>
<feature type="transmembrane region" description="Helical" evidence="1">
    <location>
        <begin position="7"/>
        <end position="27"/>
    </location>
</feature>
<keyword evidence="1" id="KW-1133">Transmembrane helix</keyword>
<evidence type="ECO:0000259" key="2">
    <source>
        <dbReference type="Pfam" id="PF12158"/>
    </source>
</evidence>
<evidence type="ECO:0000313" key="4">
    <source>
        <dbReference type="Proteomes" id="UP000321933"/>
    </source>
</evidence>
<dbReference type="AlphaFoldDB" id="A0A5C8ZW36"/>
<keyword evidence="1" id="KW-0812">Transmembrane</keyword>
<dbReference type="OrthoDB" id="2242169at2"/>
<reference evidence="3 4" key="1">
    <citation type="submission" date="2019-08" db="EMBL/GenBank/DDBJ databases">
        <title>Parahaliea maris sp. nov., isolated from the surface seawater.</title>
        <authorList>
            <person name="Liu Y."/>
        </authorList>
    </citation>
    <scope>NUCLEOTIDE SEQUENCE [LARGE SCALE GENOMIC DNA]</scope>
    <source>
        <strain evidence="3 4">S2-26</strain>
    </source>
</reference>